<dbReference type="InterPro" id="IPR027417">
    <property type="entry name" value="P-loop_NTPase"/>
</dbReference>
<keyword evidence="8" id="KW-0067">ATP-binding</keyword>
<dbReference type="EMBL" id="BGZK01000249">
    <property type="protein sequence ID" value="GBP31650.1"/>
    <property type="molecule type" value="Genomic_DNA"/>
</dbReference>
<dbReference type="GO" id="GO:0016887">
    <property type="term" value="F:ATP hydrolysis activity"/>
    <property type="evidence" value="ECO:0007669"/>
    <property type="project" value="InterPro"/>
</dbReference>
<keyword evidence="3" id="KW-0813">Transport</keyword>
<evidence type="ECO:0000256" key="5">
    <source>
        <dbReference type="ARBA" id="ARBA00022989"/>
    </source>
</evidence>
<feature type="domain" description="ABC transporter" evidence="7">
    <location>
        <begin position="114"/>
        <end position="146"/>
    </location>
</feature>
<dbReference type="Pfam" id="PF00005">
    <property type="entry name" value="ABC_tran"/>
    <property type="match status" value="1"/>
</dbReference>
<proteinExistence type="inferred from homology"/>
<dbReference type="OrthoDB" id="66620at2759"/>
<keyword evidence="4" id="KW-0812">Transmembrane</keyword>
<evidence type="ECO:0000313" key="9">
    <source>
        <dbReference type="Proteomes" id="UP000299102"/>
    </source>
</evidence>
<dbReference type="Gene3D" id="3.40.50.300">
    <property type="entry name" value="P-loop containing nucleotide triphosphate hydrolases"/>
    <property type="match status" value="1"/>
</dbReference>
<dbReference type="GO" id="GO:0042626">
    <property type="term" value="F:ATPase-coupled transmembrane transporter activity"/>
    <property type="evidence" value="ECO:0007669"/>
    <property type="project" value="TreeGrafter"/>
</dbReference>
<comment type="subcellular location">
    <subcellularLocation>
        <location evidence="1">Membrane</location>
        <topology evidence="1">Multi-pass membrane protein</topology>
    </subcellularLocation>
</comment>
<dbReference type="SUPFAM" id="SSF52540">
    <property type="entry name" value="P-loop containing nucleoside triphosphate hydrolases"/>
    <property type="match status" value="1"/>
</dbReference>
<evidence type="ECO:0000313" key="8">
    <source>
        <dbReference type="EMBL" id="GBP31650.1"/>
    </source>
</evidence>
<dbReference type="PANTHER" id="PTHR48041">
    <property type="entry name" value="ABC TRANSPORTER G FAMILY MEMBER 28"/>
    <property type="match status" value="1"/>
</dbReference>
<dbReference type="Proteomes" id="UP000299102">
    <property type="component" value="Unassembled WGS sequence"/>
</dbReference>
<dbReference type="STRING" id="151549.A0A4C1UZH3"/>
<evidence type="ECO:0000256" key="2">
    <source>
        <dbReference type="ARBA" id="ARBA00005814"/>
    </source>
</evidence>
<reference evidence="8 9" key="1">
    <citation type="journal article" date="2019" name="Commun. Biol.">
        <title>The bagworm genome reveals a unique fibroin gene that provides high tensile strength.</title>
        <authorList>
            <person name="Kono N."/>
            <person name="Nakamura H."/>
            <person name="Ohtoshi R."/>
            <person name="Tomita M."/>
            <person name="Numata K."/>
            <person name="Arakawa K."/>
        </authorList>
    </citation>
    <scope>NUCLEOTIDE SEQUENCE [LARGE SCALE GENOMIC DNA]</scope>
</reference>
<evidence type="ECO:0000256" key="4">
    <source>
        <dbReference type="ARBA" id="ARBA00022692"/>
    </source>
</evidence>
<keyword evidence="6" id="KW-0472">Membrane</keyword>
<evidence type="ECO:0000256" key="3">
    <source>
        <dbReference type="ARBA" id="ARBA00022448"/>
    </source>
</evidence>
<evidence type="ECO:0000256" key="1">
    <source>
        <dbReference type="ARBA" id="ARBA00004141"/>
    </source>
</evidence>
<comment type="caution">
    <text evidence="8">The sequence shown here is derived from an EMBL/GenBank/DDBJ whole genome shotgun (WGS) entry which is preliminary data.</text>
</comment>
<organism evidence="8 9">
    <name type="scientific">Eumeta variegata</name>
    <name type="common">Bagworm moth</name>
    <name type="synonym">Eumeta japonica</name>
    <dbReference type="NCBI Taxonomy" id="151549"/>
    <lineage>
        <taxon>Eukaryota</taxon>
        <taxon>Metazoa</taxon>
        <taxon>Ecdysozoa</taxon>
        <taxon>Arthropoda</taxon>
        <taxon>Hexapoda</taxon>
        <taxon>Insecta</taxon>
        <taxon>Pterygota</taxon>
        <taxon>Neoptera</taxon>
        <taxon>Endopterygota</taxon>
        <taxon>Lepidoptera</taxon>
        <taxon>Glossata</taxon>
        <taxon>Ditrysia</taxon>
        <taxon>Tineoidea</taxon>
        <taxon>Psychidae</taxon>
        <taxon>Oiketicinae</taxon>
        <taxon>Eumeta</taxon>
    </lineage>
</organism>
<evidence type="ECO:0000256" key="6">
    <source>
        <dbReference type="ARBA" id="ARBA00023136"/>
    </source>
</evidence>
<dbReference type="GO" id="GO:0005886">
    <property type="term" value="C:plasma membrane"/>
    <property type="evidence" value="ECO:0007669"/>
    <property type="project" value="TreeGrafter"/>
</dbReference>
<sequence length="148" mass="16185">MNEYHVFRVRNKVAARLTVLLCEETAMRLRSFKTHLSQNRLCTGRLDRRGATHSQKYGREITAFVVSLRPVSESSGGPLPSMSADSSLTIRCLIHTQASGNARAFSMTDVKTILKSVSGRLRSGELTAIMGPSGAGKSTLLNILTGYR</sequence>
<comment type="similarity">
    <text evidence="2">Belongs to the ABC transporter superfamily. ABCG family. Eye pigment precursor importer (TC 3.A.1.204) subfamily.</text>
</comment>
<protein>
    <submittedName>
        <fullName evidence="8">ATP-binding cassette sub-family G member 1</fullName>
    </submittedName>
</protein>
<keyword evidence="9" id="KW-1185">Reference proteome</keyword>
<dbReference type="InterPro" id="IPR003439">
    <property type="entry name" value="ABC_transporter-like_ATP-bd"/>
</dbReference>
<dbReference type="InterPro" id="IPR050352">
    <property type="entry name" value="ABCG_transporters"/>
</dbReference>
<dbReference type="AlphaFoldDB" id="A0A4C1UZH3"/>
<accession>A0A4C1UZH3</accession>
<dbReference type="GO" id="GO:0005524">
    <property type="term" value="F:ATP binding"/>
    <property type="evidence" value="ECO:0007669"/>
    <property type="project" value="UniProtKB-KW"/>
</dbReference>
<evidence type="ECO:0000259" key="7">
    <source>
        <dbReference type="Pfam" id="PF00005"/>
    </source>
</evidence>
<keyword evidence="8" id="KW-0547">Nucleotide-binding</keyword>
<keyword evidence="5" id="KW-1133">Transmembrane helix</keyword>
<gene>
    <name evidence="8" type="primary">Abcg1</name>
    <name evidence="8" type="ORF">EVAR_84096_1</name>
</gene>
<name>A0A4C1UZH3_EUMVA</name>
<dbReference type="PANTHER" id="PTHR48041:SF6">
    <property type="entry name" value="PROTEIN WHITE-LIKE PROTEIN"/>
    <property type="match status" value="1"/>
</dbReference>